<organism evidence="2 3">
    <name type="scientific">Oceanibacterium hippocampi</name>
    <dbReference type="NCBI Taxonomy" id="745714"/>
    <lineage>
        <taxon>Bacteria</taxon>
        <taxon>Pseudomonadati</taxon>
        <taxon>Pseudomonadota</taxon>
        <taxon>Alphaproteobacteria</taxon>
        <taxon>Sneathiellales</taxon>
        <taxon>Sneathiellaceae</taxon>
        <taxon>Oceanibacterium</taxon>
    </lineage>
</organism>
<dbReference type="PROSITE" id="PS51257">
    <property type="entry name" value="PROKAR_LIPOPROTEIN"/>
    <property type="match status" value="1"/>
</dbReference>
<dbReference type="Proteomes" id="UP000193200">
    <property type="component" value="Unassembled WGS sequence"/>
</dbReference>
<name>A0A1Y5TVG7_9PROT</name>
<protein>
    <recommendedName>
        <fullName evidence="4">Lipoprotein</fullName>
    </recommendedName>
</protein>
<feature type="signal peptide" evidence="1">
    <location>
        <begin position="1"/>
        <end position="26"/>
    </location>
</feature>
<sequence>MRKLLTISLTGLALAGMSLLAAPAMAGCAGKSHVTASTAETPVVVLPDLKTASADRTGSGTKTPN</sequence>
<feature type="chain" id="PRO_5012915625" description="Lipoprotein" evidence="1">
    <location>
        <begin position="27"/>
        <end position="65"/>
    </location>
</feature>
<proteinExistence type="predicted"/>
<dbReference type="EMBL" id="FWFR01000003">
    <property type="protein sequence ID" value="SLN73000.1"/>
    <property type="molecule type" value="Genomic_DNA"/>
</dbReference>
<evidence type="ECO:0000256" key="1">
    <source>
        <dbReference type="SAM" id="SignalP"/>
    </source>
</evidence>
<evidence type="ECO:0008006" key="4">
    <source>
        <dbReference type="Google" id="ProtNLM"/>
    </source>
</evidence>
<accession>A0A1Y5TVG7</accession>
<keyword evidence="1" id="KW-0732">Signal</keyword>
<keyword evidence="3" id="KW-1185">Reference proteome</keyword>
<dbReference type="AlphaFoldDB" id="A0A1Y5TVG7"/>
<dbReference type="InParanoid" id="A0A1Y5TVG7"/>
<dbReference type="RefSeq" id="WP_085884873.1">
    <property type="nucleotide sequence ID" value="NZ_FWFR01000003.1"/>
</dbReference>
<evidence type="ECO:0000313" key="2">
    <source>
        <dbReference type="EMBL" id="SLN73000.1"/>
    </source>
</evidence>
<gene>
    <name evidence="2" type="ORF">OCH7691_03539</name>
</gene>
<reference evidence="2 3" key="1">
    <citation type="submission" date="2017-03" db="EMBL/GenBank/DDBJ databases">
        <authorList>
            <person name="Afonso C.L."/>
            <person name="Miller P.J."/>
            <person name="Scott M.A."/>
            <person name="Spackman E."/>
            <person name="Goraichik I."/>
            <person name="Dimitrov K.M."/>
            <person name="Suarez D.L."/>
            <person name="Swayne D.E."/>
        </authorList>
    </citation>
    <scope>NUCLEOTIDE SEQUENCE [LARGE SCALE GENOMIC DNA]</scope>
    <source>
        <strain evidence="2 3">CECT 7691</strain>
    </source>
</reference>
<evidence type="ECO:0000313" key="3">
    <source>
        <dbReference type="Proteomes" id="UP000193200"/>
    </source>
</evidence>